<name>A0A9P0XAW5_PIEBR</name>
<evidence type="ECO:0000313" key="2">
    <source>
        <dbReference type="EMBL" id="CAH4027834.1"/>
    </source>
</evidence>
<dbReference type="SUPFAM" id="SSF56672">
    <property type="entry name" value="DNA/RNA polymerases"/>
    <property type="match status" value="1"/>
</dbReference>
<comment type="caution">
    <text evidence="2">The sequence shown here is derived from an EMBL/GenBank/DDBJ whole genome shotgun (WGS) entry which is preliminary data.</text>
</comment>
<dbReference type="Pfam" id="PF00078">
    <property type="entry name" value="RVT_1"/>
    <property type="match status" value="1"/>
</dbReference>
<organism evidence="2 3">
    <name type="scientific">Pieris brassicae</name>
    <name type="common">White butterfly</name>
    <name type="synonym">Large white butterfly</name>
    <dbReference type="NCBI Taxonomy" id="7116"/>
    <lineage>
        <taxon>Eukaryota</taxon>
        <taxon>Metazoa</taxon>
        <taxon>Ecdysozoa</taxon>
        <taxon>Arthropoda</taxon>
        <taxon>Hexapoda</taxon>
        <taxon>Insecta</taxon>
        <taxon>Pterygota</taxon>
        <taxon>Neoptera</taxon>
        <taxon>Endopterygota</taxon>
        <taxon>Lepidoptera</taxon>
        <taxon>Glossata</taxon>
        <taxon>Ditrysia</taxon>
        <taxon>Papilionoidea</taxon>
        <taxon>Pieridae</taxon>
        <taxon>Pierinae</taxon>
        <taxon>Pieris</taxon>
    </lineage>
</organism>
<dbReference type="EMBL" id="CALOZG010000005">
    <property type="protein sequence ID" value="CAH4027834.1"/>
    <property type="molecule type" value="Genomic_DNA"/>
</dbReference>
<dbReference type="PANTHER" id="PTHR19446">
    <property type="entry name" value="REVERSE TRANSCRIPTASES"/>
    <property type="match status" value="1"/>
</dbReference>
<dbReference type="GO" id="GO:0071897">
    <property type="term" value="P:DNA biosynthetic process"/>
    <property type="evidence" value="ECO:0007669"/>
    <property type="project" value="UniProtKB-ARBA"/>
</dbReference>
<dbReference type="InterPro" id="IPR000477">
    <property type="entry name" value="RT_dom"/>
</dbReference>
<evidence type="ECO:0000259" key="1">
    <source>
        <dbReference type="PROSITE" id="PS50878"/>
    </source>
</evidence>
<accession>A0A9P0XAW5</accession>
<feature type="domain" description="Reverse transcriptase" evidence="1">
    <location>
        <begin position="1"/>
        <end position="188"/>
    </location>
</feature>
<dbReference type="AlphaFoldDB" id="A0A9P0XAW5"/>
<proteinExistence type="predicted"/>
<keyword evidence="3" id="KW-1185">Reference proteome</keyword>
<dbReference type="PROSITE" id="PS50878">
    <property type="entry name" value="RT_POL"/>
    <property type="match status" value="1"/>
</dbReference>
<protein>
    <recommendedName>
        <fullName evidence="1">Reverse transcriptase domain-containing protein</fullName>
    </recommendedName>
</protein>
<dbReference type="InterPro" id="IPR043502">
    <property type="entry name" value="DNA/RNA_pol_sf"/>
</dbReference>
<dbReference type="Proteomes" id="UP001152562">
    <property type="component" value="Unassembled WGS sequence"/>
</dbReference>
<evidence type="ECO:0000313" key="3">
    <source>
        <dbReference type="Proteomes" id="UP001152562"/>
    </source>
</evidence>
<reference evidence="2" key="1">
    <citation type="submission" date="2022-05" db="EMBL/GenBank/DDBJ databases">
        <authorList>
            <person name="Okamura Y."/>
        </authorList>
    </citation>
    <scope>NUCLEOTIDE SEQUENCE</scope>
</reference>
<gene>
    <name evidence="2" type="ORF">PIBRA_LOCUS4916</name>
</gene>
<sequence>MLIYKKGDRCDVANYRPITLLPCLYKLFSSLKNQEISIILDAEQSMEQAGFRKSFSTIDHIHTLELLIEKYQERQRALYIAYIDYKKPFDTVSHSSIWKALPEQGVAKEYIQILKSIYSNNTGRVKLENVGPSIPIKRGVTQGDPTSLMLFIAVLESIIRELDWGTSGLNINGFCGMPFLIRNARNVQ</sequence>
<dbReference type="CDD" id="cd01650">
    <property type="entry name" value="RT_nLTR_like"/>
    <property type="match status" value="1"/>
</dbReference>